<proteinExistence type="predicted"/>
<dbReference type="GO" id="GO:0098609">
    <property type="term" value="P:cell-cell adhesion"/>
    <property type="evidence" value="ECO:0007669"/>
    <property type="project" value="TreeGrafter"/>
</dbReference>
<evidence type="ECO:0000256" key="5">
    <source>
        <dbReference type="ARBA" id="ARBA00023319"/>
    </source>
</evidence>
<dbReference type="InterPro" id="IPR007110">
    <property type="entry name" value="Ig-like_dom"/>
</dbReference>
<dbReference type="SUPFAM" id="SSF49265">
    <property type="entry name" value="Fibronectin type III"/>
    <property type="match status" value="1"/>
</dbReference>
<dbReference type="GO" id="GO:0050839">
    <property type="term" value="F:cell adhesion molecule binding"/>
    <property type="evidence" value="ECO:0007669"/>
    <property type="project" value="TreeGrafter"/>
</dbReference>
<keyword evidence="4" id="KW-0325">Glycoprotein</keyword>
<keyword evidence="7" id="KW-1133">Transmembrane helix</keyword>
<dbReference type="EnsemblMetazoa" id="AAEL019702-RA">
    <property type="protein sequence ID" value="AAEL019702-PA"/>
    <property type="gene ID" value="AAEL019702"/>
</dbReference>
<comment type="subcellular location">
    <subcellularLocation>
        <location evidence="1">Membrane</location>
        <topology evidence="1">Single-pass type I membrane protein</topology>
    </subcellularLocation>
</comment>
<feature type="transmembrane region" description="Helical" evidence="7">
    <location>
        <begin position="751"/>
        <end position="772"/>
    </location>
</feature>
<evidence type="ECO:0000256" key="7">
    <source>
        <dbReference type="SAM" id="Phobius"/>
    </source>
</evidence>
<evidence type="ECO:0000256" key="3">
    <source>
        <dbReference type="ARBA" id="ARBA00023157"/>
    </source>
</evidence>
<protein>
    <submittedName>
        <fullName evidence="8">Uncharacterized protein</fullName>
    </submittedName>
</protein>
<evidence type="ECO:0000256" key="1">
    <source>
        <dbReference type="ARBA" id="ARBA00004479"/>
    </source>
</evidence>
<dbReference type="InterPro" id="IPR036179">
    <property type="entry name" value="Ig-like_dom_sf"/>
</dbReference>
<organism evidence="8 9">
    <name type="scientific">Aedes aegypti</name>
    <name type="common">Yellowfever mosquito</name>
    <name type="synonym">Culex aegypti</name>
    <dbReference type="NCBI Taxonomy" id="7159"/>
    <lineage>
        <taxon>Eukaryota</taxon>
        <taxon>Metazoa</taxon>
        <taxon>Ecdysozoa</taxon>
        <taxon>Arthropoda</taxon>
        <taxon>Hexapoda</taxon>
        <taxon>Insecta</taxon>
        <taxon>Pterygota</taxon>
        <taxon>Neoptera</taxon>
        <taxon>Endopterygota</taxon>
        <taxon>Diptera</taxon>
        <taxon>Nematocera</taxon>
        <taxon>Culicoidea</taxon>
        <taxon>Culicidae</taxon>
        <taxon>Culicinae</taxon>
        <taxon>Aedini</taxon>
        <taxon>Aedes</taxon>
        <taxon>Stegomyia</taxon>
    </lineage>
</organism>
<dbReference type="InParanoid" id="A0A6I8TJT5"/>
<dbReference type="InterPro" id="IPR003599">
    <property type="entry name" value="Ig_sub"/>
</dbReference>
<dbReference type="InterPro" id="IPR036116">
    <property type="entry name" value="FN3_sf"/>
</dbReference>
<dbReference type="SUPFAM" id="SSF48726">
    <property type="entry name" value="Immunoglobulin"/>
    <property type="match status" value="5"/>
</dbReference>
<keyword evidence="9" id="KW-1185">Reference proteome</keyword>
<evidence type="ECO:0000256" key="2">
    <source>
        <dbReference type="ARBA" id="ARBA00023136"/>
    </source>
</evidence>
<dbReference type="PROSITE" id="PS50835">
    <property type="entry name" value="IG_LIKE"/>
    <property type="match status" value="5"/>
</dbReference>
<dbReference type="PANTHER" id="PTHR11640">
    <property type="entry name" value="NEPHRIN"/>
    <property type="match status" value="1"/>
</dbReference>
<dbReference type="CDD" id="cd00063">
    <property type="entry name" value="FN3"/>
    <property type="match status" value="1"/>
</dbReference>
<dbReference type="CDD" id="cd00096">
    <property type="entry name" value="Ig"/>
    <property type="match status" value="2"/>
</dbReference>
<keyword evidence="7" id="KW-0812">Transmembrane</keyword>
<dbReference type="Pfam" id="PF00041">
    <property type="entry name" value="fn3"/>
    <property type="match status" value="1"/>
</dbReference>
<dbReference type="SMART" id="SM00408">
    <property type="entry name" value="IGc2"/>
    <property type="match status" value="5"/>
</dbReference>
<dbReference type="InterPro" id="IPR003961">
    <property type="entry name" value="FN3_dom"/>
</dbReference>
<dbReference type="Gene3D" id="2.60.40.10">
    <property type="entry name" value="Immunoglobulins"/>
    <property type="match status" value="6"/>
</dbReference>
<keyword evidence="5" id="KW-0393">Immunoglobulin domain</keyword>
<dbReference type="Pfam" id="PF13895">
    <property type="entry name" value="Ig_2"/>
    <property type="match status" value="2"/>
</dbReference>
<keyword evidence="3" id="KW-1015">Disulfide bond</keyword>
<dbReference type="SMART" id="SM00409">
    <property type="entry name" value="IG"/>
    <property type="match status" value="5"/>
</dbReference>
<dbReference type="PANTHER" id="PTHR11640:SF134">
    <property type="entry name" value="ECHINOID, ISOFORM A-RELATED"/>
    <property type="match status" value="1"/>
</dbReference>
<dbReference type="Proteomes" id="UP000008820">
    <property type="component" value="Chromosome 2"/>
</dbReference>
<dbReference type="InterPro" id="IPR013783">
    <property type="entry name" value="Ig-like_fold"/>
</dbReference>
<dbReference type="AlphaFoldDB" id="A0A6I8TJT5"/>
<feature type="region of interest" description="Disordered" evidence="6">
    <location>
        <begin position="955"/>
        <end position="1043"/>
    </location>
</feature>
<evidence type="ECO:0000313" key="8">
    <source>
        <dbReference type="EnsemblMetazoa" id="AAEL019702-PA"/>
    </source>
</evidence>
<dbReference type="OrthoDB" id="5857426at2759"/>
<evidence type="ECO:0000256" key="4">
    <source>
        <dbReference type="ARBA" id="ARBA00023180"/>
    </source>
</evidence>
<dbReference type="SMART" id="SM00060">
    <property type="entry name" value="FN3"/>
    <property type="match status" value="1"/>
</dbReference>
<sequence>MPEGHRLETIVTLSVNYYPRVEIGPENPLRVERDTTAKLECSVDAKPNVPNVRWTRNGRFISSSRTHAIQRVSVQDAGEYGCSADNGLGKVGEQLITLDVQYAPVVVIESKTWEAEERETVSIRCNVTSNPPPISIEWFKEGSPDFRYAGDILQLREVKAEHAGTYVCRAVNMIKPYGGKIAERIGNSTVALLVRHRPGQAYINPSKPVVHVGSGVTLTCSANPPGWPVPQFRWFKDAVGEVSSNTILAQGPQYVIPRAHLGSEGSYHCHAVNELGHGPMATIKLEVHQPPQFIGKMQQHMTKRVGDTDFSASCRAKGKPRPTVRWLKDGRDITTDANMYRISTSNNDDLSGMVIVQSMLVFQGKARPHKTQLLPSDRGTYTCLYENEVASANASMHLRIEHGPIVLHQYNKVAYEIKESAEVICRVQAYPKPEFQWHFGTNTAALSMSSDGHYEINTTTDNNDVYTSVLKINNLKHQDYGDYTCRVGNSIETIRAPIRLQPKGPPEKPTNLHAADVGSNYVSLVWDPGFDGGISNTKFFVSYRKVAIPHHDQMNGDCGIVQQTSSEWMEFDCQRDVPCSVTPLDQHQSYVFKVKAFNAKGHSEPSNEIATTTKVSKVPVPLHVGFDPETRQLGVNVGATCLSLIAIVESIGYHDSPISTWQVVQTVPLAASGSKPTYKEEIMDNMISARRSSARSLGEDDLPMALEEEIPPRVRVKLCLKSNHEHCGDYVDAEIGPAYVHDSAFMATPTLIAIIVSCVVFALFVGLLLMFCRCKRKHTKKSSTAKDYEMDSVRPSIVAQQSQAPPPYYPTTGLDNKALEHSMDLALAMEDQKTSVYATQNGYGYHTSTSLQVPNHTIVGQEWVTMGYAENNYANSNNGGSVNSQDSIWQLKMSAAQAAAAANSGTLMSAQHYAERPTPVTATASSSGAAMSYGYDPLTHPAYGTVEDYASYPHLATTPSQHGAEDEYQHTLRQSQNPSRQELCGDSYASVHKPKKRLDQPHLDSSSYHDVSGLPDPYLEHHHQLHHHQDQEDSASLLQQQQQQHLQIQQQHLQQQQQQQQQMSLNYDETMESGYSTPNSRNRRVIREIIV</sequence>
<feature type="compositionally biased region" description="Polar residues" evidence="6">
    <location>
        <begin position="971"/>
        <end position="980"/>
    </location>
</feature>
<dbReference type="GO" id="GO:0005886">
    <property type="term" value="C:plasma membrane"/>
    <property type="evidence" value="ECO:0007669"/>
    <property type="project" value="TreeGrafter"/>
</dbReference>
<gene>
    <name evidence="8" type="primary">5577413</name>
</gene>
<dbReference type="InterPro" id="IPR003598">
    <property type="entry name" value="Ig_sub2"/>
</dbReference>
<dbReference type="PROSITE" id="PS50853">
    <property type="entry name" value="FN3"/>
    <property type="match status" value="1"/>
</dbReference>
<dbReference type="Pfam" id="PF13927">
    <property type="entry name" value="Ig_3"/>
    <property type="match status" value="2"/>
</dbReference>
<evidence type="ECO:0000256" key="6">
    <source>
        <dbReference type="SAM" id="MobiDB-lite"/>
    </source>
</evidence>
<dbReference type="InterPro" id="IPR051275">
    <property type="entry name" value="Cell_adhesion_signaling"/>
</dbReference>
<feature type="compositionally biased region" description="Basic and acidic residues" evidence="6">
    <location>
        <begin position="1018"/>
        <end position="1031"/>
    </location>
</feature>
<reference evidence="8" key="2">
    <citation type="submission" date="2020-05" db="UniProtKB">
        <authorList>
            <consortium name="EnsemblMetazoa"/>
        </authorList>
    </citation>
    <scope>IDENTIFICATION</scope>
    <source>
        <strain evidence="8">LVP_AGWG</strain>
    </source>
</reference>
<evidence type="ECO:0000313" key="9">
    <source>
        <dbReference type="Proteomes" id="UP000008820"/>
    </source>
</evidence>
<name>A0A6I8TJT5_AEDAE</name>
<keyword evidence="2 7" id="KW-0472">Membrane</keyword>
<reference evidence="8 9" key="1">
    <citation type="submission" date="2017-06" db="EMBL/GenBank/DDBJ databases">
        <title>Aedes aegypti genome working group (AGWG) sequencing and assembly.</title>
        <authorList>
            <consortium name="Aedes aegypti Genome Working Group (AGWG)"/>
            <person name="Matthews B.J."/>
        </authorList>
    </citation>
    <scope>NUCLEOTIDE SEQUENCE [LARGE SCALE GENOMIC DNA]</scope>
    <source>
        <strain evidence="8 9">LVP_AGWG</strain>
    </source>
</reference>
<dbReference type="GO" id="GO:0005911">
    <property type="term" value="C:cell-cell junction"/>
    <property type="evidence" value="ECO:0007669"/>
    <property type="project" value="TreeGrafter"/>
</dbReference>
<accession>A0A6I8TJT5</accession>